<protein>
    <submittedName>
        <fullName evidence="3">Adenylate/guanylate cyclase domain-containing protein</fullName>
    </submittedName>
</protein>
<dbReference type="Gene3D" id="3.30.70.1230">
    <property type="entry name" value="Nucleotide cyclase"/>
    <property type="match status" value="1"/>
</dbReference>
<dbReference type="PROSITE" id="PS50125">
    <property type="entry name" value="GUANYLATE_CYCLASE_2"/>
    <property type="match status" value="1"/>
</dbReference>
<comment type="caution">
    <text evidence="3">The sequence shown here is derived from an EMBL/GenBank/DDBJ whole genome shotgun (WGS) entry which is preliminary data.</text>
</comment>
<keyword evidence="4" id="KW-1185">Reference proteome</keyword>
<dbReference type="SMART" id="SM00044">
    <property type="entry name" value="CYCc"/>
    <property type="match status" value="1"/>
</dbReference>
<dbReference type="PANTHER" id="PTHR43081">
    <property type="entry name" value="ADENYLATE CYCLASE, TERMINAL-DIFFERENTIATION SPECIFIC-RELATED"/>
    <property type="match status" value="1"/>
</dbReference>
<dbReference type="InterPro" id="IPR050697">
    <property type="entry name" value="Adenylyl/Guanylyl_Cyclase_3/4"/>
</dbReference>
<evidence type="ECO:0000313" key="3">
    <source>
        <dbReference type="EMBL" id="MFC5727780.1"/>
    </source>
</evidence>
<evidence type="ECO:0000259" key="2">
    <source>
        <dbReference type="PROSITE" id="PS50125"/>
    </source>
</evidence>
<dbReference type="InterPro" id="IPR001054">
    <property type="entry name" value="A/G_cyclase"/>
</dbReference>
<dbReference type="RefSeq" id="WP_136434398.1">
    <property type="nucleotide sequence ID" value="NZ_JBHSNS010000001.1"/>
</dbReference>
<gene>
    <name evidence="3" type="ORF">ACFPQB_02540</name>
</gene>
<organism evidence="3 4">
    <name type="scientific">Nocardioides vastitatis</name>
    <dbReference type="NCBI Taxonomy" id="2568655"/>
    <lineage>
        <taxon>Bacteria</taxon>
        <taxon>Bacillati</taxon>
        <taxon>Actinomycetota</taxon>
        <taxon>Actinomycetes</taxon>
        <taxon>Propionibacteriales</taxon>
        <taxon>Nocardioidaceae</taxon>
        <taxon>Nocardioides</taxon>
    </lineage>
</organism>
<dbReference type="InterPro" id="IPR029787">
    <property type="entry name" value="Nucleotide_cyclase"/>
</dbReference>
<dbReference type="Proteomes" id="UP001596072">
    <property type="component" value="Unassembled WGS sequence"/>
</dbReference>
<accession>A0ABW0ZGG4</accession>
<feature type="domain" description="Guanylate cyclase" evidence="2">
    <location>
        <begin position="164"/>
        <end position="273"/>
    </location>
</feature>
<reference evidence="4" key="1">
    <citation type="journal article" date="2019" name="Int. J. Syst. Evol. Microbiol.">
        <title>The Global Catalogue of Microorganisms (GCM) 10K type strain sequencing project: providing services to taxonomists for standard genome sequencing and annotation.</title>
        <authorList>
            <consortium name="The Broad Institute Genomics Platform"/>
            <consortium name="The Broad Institute Genome Sequencing Center for Infectious Disease"/>
            <person name="Wu L."/>
            <person name="Ma J."/>
        </authorList>
    </citation>
    <scope>NUCLEOTIDE SEQUENCE [LARGE SCALE GENOMIC DNA]</scope>
    <source>
        <strain evidence="4">YIM 94188</strain>
    </source>
</reference>
<comment type="similarity">
    <text evidence="1">Belongs to the adenylyl cyclase class-3 family.</text>
</comment>
<dbReference type="CDD" id="cd07302">
    <property type="entry name" value="CHD"/>
    <property type="match status" value="1"/>
</dbReference>
<sequence length="320" mass="34842">MSEGGPERTFLGEEPQLTASDVAERAGIPVEKARRLWRTLGFPEHGDARAYTDADADALRLITELLGEGFIGFDIALNVARGVGLTMARLADWEVSELVQHAEQAFAGLDEPKEENASAWIVAQYGAQFEELLLYAWRRHLAAAVARMDSLRAIDADPHTTDLTVGFADIVGFTALSNEVTRDRIGDLVEIFEARCGDVISRQQGRLIKSMGDAVLFVNDDPMAAFATAEGIINVIGRDPRMPDVRVGLASGSVVMRLGDVFGPPVNLAARLTQVARRNRIIVDHATADLLPADEIESRPLPPRPVRGFGVVEPVAVRRQ</sequence>
<dbReference type="Pfam" id="PF00211">
    <property type="entry name" value="Guanylate_cyc"/>
    <property type="match status" value="1"/>
</dbReference>
<dbReference type="SUPFAM" id="SSF55073">
    <property type="entry name" value="Nucleotide cyclase"/>
    <property type="match status" value="1"/>
</dbReference>
<dbReference type="PANTHER" id="PTHR43081:SF19">
    <property type="entry name" value="PH-SENSITIVE ADENYLATE CYCLASE RV1264"/>
    <property type="match status" value="1"/>
</dbReference>
<dbReference type="EMBL" id="JBHSNS010000001">
    <property type="protein sequence ID" value="MFC5727780.1"/>
    <property type="molecule type" value="Genomic_DNA"/>
</dbReference>
<evidence type="ECO:0000313" key="4">
    <source>
        <dbReference type="Proteomes" id="UP001596072"/>
    </source>
</evidence>
<evidence type="ECO:0000256" key="1">
    <source>
        <dbReference type="ARBA" id="ARBA00005381"/>
    </source>
</evidence>
<name>A0ABW0ZGG4_9ACTN</name>
<proteinExistence type="inferred from homology"/>